<sequence>MGVRIMAVGDDLIHKQLYEAARLPEGGYCFDGMFDGVRGLIARADVRVINQETILVAGEAQVSSFPAFGSPVAVGQAAVNAGFNVVTHASNHALDKGLDGIADTLAFWELHEDDVCMLGLHPSAADQERVRIITVDGVKIALVNCTEKLNFRRLPRSARYCVDVMKGFSRRALAERIGRARQEADFVIVFPHWGCEYLYEPIEAQRKWATFFAEAGADLIIGTHPHVVQPVEWVERGDGGRTLCYYSLGNFISCQVGAGTMLGALADVTLERTGDGVRIASHDIMPLVTHTDAAYRHFVTYPLADYTDEMAAENKIFAVVERAQGIHVDCAYLGKLFDDILNYRAQAYNKYKSPWDVNRGNLKGVLNALRGKNVKA</sequence>
<protein>
    <submittedName>
        <fullName evidence="3">CapA family protein</fullName>
    </submittedName>
</protein>
<dbReference type="CDD" id="cd07381">
    <property type="entry name" value="MPP_CapA"/>
    <property type="match status" value="1"/>
</dbReference>
<comment type="caution">
    <text evidence="3">The sequence shown here is derived from an EMBL/GenBank/DDBJ whole genome shotgun (WGS) entry which is preliminary data.</text>
</comment>
<organism evidence="3 4">
    <name type="scientific">Candidatus Aveggerthella stercoripullorum</name>
    <dbReference type="NCBI Taxonomy" id="2840688"/>
    <lineage>
        <taxon>Bacteria</taxon>
        <taxon>Bacillati</taxon>
        <taxon>Actinomycetota</taxon>
        <taxon>Coriobacteriia</taxon>
        <taxon>Eggerthellales</taxon>
        <taxon>Eggerthellaceae</taxon>
        <taxon>Eggerthellaceae incertae sedis</taxon>
        <taxon>Candidatus Aveggerthella</taxon>
    </lineage>
</organism>
<proteinExistence type="inferred from homology"/>
<accession>A0A9D1D3Q3</accession>
<dbReference type="PANTHER" id="PTHR33393:SF12">
    <property type="entry name" value="CAPSULE BIOSYNTHESIS PROTEIN CAPA"/>
    <property type="match status" value="1"/>
</dbReference>
<dbReference type="Pfam" id="PF09587">
    <property type="entry name" value="PGA_cap"/>
    <property type="match status" value="1"/>
</dbReference>
<gene>
    <name evidence="3" type="ORF">IAA69_04935</name>
</gene>
<dbReference type="InterPro" id="IPR052169">
    <property type="entry name" value="CW_Biosynth-Accessory"/>
</dbReference>
<reference evidence="3" key="1">
    <citation type="submission" date="2020-10" db="EMBL/GenBank/DDBJ databases">
        <authorList>
            <person name="Gilroy R."/>
        </authorList>
    </citation>
    <scope>NUCLEOTIDE SEQUENCE</scope>
    <source>
        <strain evidence="3">ChiGjej1B1-2707</strain>
    </source>
</reference>
<comment type="similarity">
    <text evidence="1">Belongs to the CapA family.</text>
</comment>
<evidence type="ECO:0000313" key="3">
    <source>
        <dbReference type="EMBL" id="HIR01591.1"/>
    </source>
</evidence>
<evidence type="ECO:0000313" key="4">
    <source>
        <dbReference type="Proteomes" id="UP000824261"/>
    </source>
</evidence>
<evidence type="ECO:0000256" key="1">
    <source>
        <dbReference type="ARBA" id="ARBA00005662"/>
    </source>
</evidence>
<dbReference type="EMBL" id="DVGB01000059">
    <property type="protein sequence ID" value="HIR01591.1"/>
    <property type="molecule type" value="Genomic_DNA"/>
</dbReference>
<feature type="domain" description="Capsule synthesis protein CapA" evidence="2">
    <location>
        <begin position="4"/>
        <end position="255"/>
    </location>
</feature>
<dbReference type="InterPro" id="IPR019079">
    <property type="entry name" value="Capsule_synth_CapA"/>
</dbReference>
<reference evidence="3" key="2">
    <citation type="journal article" date="2021" name="PeerJ">
        <title>Extensive microbial diversity within the chicken gut microbiome revealed by metagenomics and culture.</title>
        <authorList>
            <person name="Gilroy R."/>
            <person name="Ravi A."/>
            <person name="Getino M."/>
            <person name="Pursley I."/>
            <person name="Horton D.L."/>
            <person name="Alikhan N.F."/>
            <person name="Baker D."/>
            <person name="Gharbi K."/>
            <person name="Hall N."/>
            <person name="Watson M."/>
            <person name="Adriaenssens E.M."/>
            <person name="Foster-Nyarko E."/>
            <person name="Jarju S."/>
            <person name="Secka A."/>
            <person name="Antonio M."/>
            <person name="Oren A."/>
            <person name="Chaudhuri R.R."/>
            <person name="La Ragione R."/>
            <person name="Hildebrand F."/>
            <person name="Pallen M.J."/>
        </authorList>
    </citation>
    <scope>NUCLEOTIDE SEQUENCE</scope>
    <source>
        <strain evidence="3">ChiGjej1B1-2707</strain>
    </source>
</reference>
<dbReference type="InterPro" id="IPR029052">
    <property type="entry name" value="Metallo-depent_PP-like"/>
</dbReference>
<name>A0A9D1D3Q3_9ACTN</name>
<dbReference type="Gene3D" id="3.60.21.10">
    <property type="match status" value="1"/>
</dbReference>
<evidence type="ECO:0000259" key="2">
    <source>
        <dbReference type="SMART" id="SM00854"/>
    </source>
</evidence>
<dbReference type="PANTHER" id="PTHR33393">
    <property type="entry name" value="POLYGLUTAMINE SYNTHESIS ACCESSORY PROTEIN RV0574C-RELATED"/>
    <property type="match status" value="1"/>
</dbReference>
<dbReference type="Proteomes" id="UP000824261">
    <property type="component" value="Unassembled WGS sequence"/>
</dbReference>
<dbReference type="SUPFAM" id="SSF56300">
    <property type="entry name" value="Metallo-dependent phosphatases"/>
    <property type="match status" value="1"/>
</dbReference>
<dbReference type="AlphaFoldDB" id="A0A9D1D3Q3"/>
<dbReference type="SMART" id="SM00854">
    <property type="entry name" value="PGA_cap"/>
    <property type="match status" value="1"/>
</dbReference>